<organism evidence="1 2">
    <name type="scientific">Tissierella pigra</name>
    <dbReference type="NCBI Taxonomy" id="2607614"/>
    <lineage>
        <taxon>Bacteria</taxon>
        <taxon>Bacillati</taxon>
        <taxon>Bacillota</taxon>
        <taxon>Tissierellia</taxon>
        <taxon>Tissierellales</taxon>
        <taxon>Tissierellaceae</taxon>
        <taxon>Tissierella</taxon>
    </lineage>
</organism>
<dbReference type="AlphaFoldDB" id="A0A6N7XZ64"/>
<accession>A0A6N7XZ64</accession>
<proteinExistence type="predicted"/>
<dbReference type="RefSeq" id="WP_078025160.1">
    <property type="nucleotide sequence ID" value="NZ_JAHLPJ010000001.1"/>
</dbReference>
<gene>
    <name evidence="1" type="ORF">FYJ83_10280</name>
</gene>
<comment type="caution">
    <text evidence="1">The sequence shown here is derived from an EMBL/GenBank/DDBJ whole genome shotgun (WGS) entry which is preliminary data.</text>
</comment>
<protein>
    <submittedName>
        <fullName evidence="1">Uncharacterized protein</fullName>
    </submittedName>
</protein>
<sequence length="140" mass="16775">MSSKVYEYVKKEIKMFNFQSGQSWMNEEKIIKVLGKKFTNQDLYEVLMWRFVVEENKIIAYDLENRKRIICNITDYDTLEGVREDFISIAGCYLWGVFYDEQNRPRLELYLDEIHKESGLLDFIFALLQTSVESCLRSRI</sequence>
<evidence type="ECO:0000313" key="1">
    <source>
        <dbReference type="EMBL" id="MSU01854.1"/>
    </source>
</evidence>
<name>A0A6N7XZ64_9FIRM</name>
<keyword evidence="2" id="KW-1185">Reference proteome</keyword>
<reference evidence="1 2" key="1">
    <citation type="submission" date="2019-09" db="EMBL/GenBank/DDBJ databases">
        <title>In-depth cultivation of the pig gut microbiome towards novel bacterial diversity and tailored functional studies.</title>
        <authorList>
            <person name="Wylensek D."/>
            <person name="Hitch T.C.A."/>
            <person name="Clavel T."/>
        </authorList>
    </citation>
    <scope>NUCLEOTIDE SEQUENCE [LARGE SCALE GENOMIC DNA]</scope>
    <source>
        <strain evidence="1 2">WCA3-693-APC-4?</strain>
    </source>
</reference>
<evidence type="ECO:0000313" key="2">
    <source>
        <dbReference type="Proteomes" id="UP000469523"/>
    </source>
</evidence>
<dbReference type="Proteomes" id="UP000469523">
    <property type="component" value="Unassembled WGS sequence"/>
</dbReference>
<dbReference type="EMBL" id="VUNQ01000020">
    <property type="protein sequence ID" value="MSU01854.1"/>
    <property type="molecule type" value="Genomic_DNA"/>
</dbReference>